<dbReference type="EMBL" id="CAJOAY010016027">
    <property type="protein sequence ID" value="CAF4296195.1"/>
    <property type="molecule type" value="Genomic_DNA"/>
</dbReference>
<sequence>MMALPLESSSIEHTRNHLLVSVINKITKVNIGQVTEEQEIEFFINLCPHIQYLEVHCLLNTDVSLLMKFIMNQRTRIPNLCYLCFDFCMSDENLVRTLANIMDSDTVIDNYTIQRSGDKIIVHWKL</sequence>
<organism evidence="1 3">
    <name type="scientific">Adineta steineri</name>
    <dbReference type="NCBI Taxonomy" id="433720"/>
    <lineage>
        <taxon>Eukaryota</taxon>
        <taxon>Metazoa</taxon>
        <taxon>Spiralia</taxon>
        <taxon>Gnathifera</taxon>
        <taxon>Rotifera</taxon>
        <taxon>Eurotatoria</taxon>
        <taxon>Bdelloidea</taxon>
        <taxon>Adinetida</taxon>
        <taxon>Adinetidae</taxon>
        <taxon>Adineta</taxon>
    </lineage>
</organism>
<dbReference type="Proteomes" id="UP000663881">
    <property type="component" value="Unassembled WGS sequence"/>
</dbReference>
<accession>A0A819AFG6</accession>
<reference evidence="1" key="1">
    <citation type="submission" date="2021-02" db="EMBL/GenBank/DDBJ databases">
        <authorList>
            <person name="Nowell W R."/>
        </authorList>
    </citation>
    <scope>NUCLEOTIDE SEQUENCE</scope>
</reference>
<protein>
    <submittedName>
        <fullName evidence="1">Uncharacterized protein</fullName>
    </submittedName>
</protein>
<dbReference type="EMBL" id="CAJOBB010000932">
    <property type="protein sequence ID" value="CAF3779105.1"/>
    <property type="molecule type" value="Genomic_DNA"/>
</dbReference>
<name>A0A819AFG6_9BILA</name>
<evidence type="ECO:0000313" key="1">
    <source>
        <dbReference type="EMBL" id="CAF3779105.1"/>
    </source>
</evidence>
<dbReference type="AlphaFoldDB" id="A0A819AFG6"/>
<evidence type="ECO:0000313" key="3">
    <source>
        <dbReference type="Proteomes" id="UP000663868"/>
    </source>
</evidence>
<evidence type="ECO:0000313" key="2">
    <source>
        <dbReference type="EMBL" id="CAF4296195.1"/>
    </source>
</evidence>
<dbReference type="Proteomes" id="UP000663868">
    <property type="component" value="Unassembled WGS sequence"/>
</dbReference>
<gene>
    <name evidence="1" type="ORF">KXQ929_LOCUS15820</name>
    <name evidence="2" type="ORF">OKA104_LOCUS45968</name>
</gene>
<proteinExistence type="predicted"/>
<comment type="caution">
    <text evidence="1">The sequence shown here is derived from an EMBL/GenBank/DDBJ whole genome shotgun (WGS) entry which is preliminary data.</text>
</comment>